<evidence type="ECO:0000256" key="4">
    <source>
        <dbReference type="ARBA" id="ARBA00011533"/>
    </source>
</evidence>
<evidence type="ECO:0000313" key="19">
    <source>
        <dbReference type="RefSeq" id="XP_012689849.1"/>
    </source>
</evidence>
<keyword evidence="14 17" id="KW-0472">Membrane</keyword>
<dbReference type="PANTHER" id="PTHR17097:SF0">
    <property type="entry name" value="NADH DEHYDROGENASE [UBIQUINONE] 1 SUBUNIT C1, MITOCHONDRIAL"/>
    <property type="match status" value="1"/>
</dbReference>
<keyword evidence="12 17" id="KW-1133">Transmembrane helix</keyword>
<organism evidence="18 19">
    <name type="scientific">Clupea harengus</name>
    <name type="common">Atlantic herring</name>
    <dbReference type="NCBI Taxonomy" id="7950"/>
    <lineage>
        <taxon>Eukaryota</taxon>
        <taxon>Metazoa</taxon>
        <taxon>Chordata</taxon>
        <taxon>Craniata</taxon>
        <taxon>Vertebrata</taxon>
        <taxon>Euteleostomi</taxon>
        <taxon>Actinopterygii</taxon>
        <taxon>Neopterygii</taxon>
        <taxon>Teleostei</taxon>
        <taxon>Clupei</taxon>
        <taxon>Clupeiformes</taxon>
        <taxon>Clupeoidei</taxon>
        <taxon>Clupeidae</taxon>
        <taxon>Clupea</taxon>
    </lineage>
</organism>
<evidence type="ECO:0000256" key="6">
    <source>
        <dbReference type="ARBA" id="ARBA00022448"/>
    </source>
</evidence>
<comment type="subcellular location">
    <subcellularLocation>
        <location evidence="2">Mitochondrion inner membrane</location>
        <topology evidence="2">Single-pass membrane protein</topology>
    </subcellularLocation>
</comment>
<sequence length="69" mass="7814">MSLNRLLLRTATVSRTVTRSAFTASKRDTANPNWFRVGLAFATSGVLWAMLLRQHSVDVREHKAYHGIE</sequence>
<evidence type="ECO:0000313" key="18">
    <source>
        <dbReference type="Proteomes" id="UP000515152"/>
    </source>
</evidence>
<comment type="subunit">
    <text evidence="4">Complex I is composed of 45 different subunits.</text>
</comment>
<dbReference type="KEGG" id="char:105906276"/>
<dbReference type="GO" id="GO:0045271">
    <property type="term" value="C:respiratory chain complex I"/>
    <property type="evidence" value="ECO:0007669"/>
    <property type="project" value="InterPro"/>
</dbReference>
<dbReference type="InterPro" id="IPR026192">
    <property type="entry name" value="NDUFC1"/>
</dbReference>
<keyword evidence="10" id="KW-0809">Transit peptide</keyword>
<keyword evidence="9" id="KW-0999">Mitochondrion inner membrane</keyword>
<evidence type="ECO:0000256" key="13">
    <source>
        <dbReference type="ARBA" id="ARBA00023128"/>
    </source>
</evidence>
<evidence type="ECO:0000256" key="10">
    <source>
        <dbReference type="ARBA" id="ARBA00022946"/>
    </source>
</evidence>
<evidence type="ECO:0000256" key="11">
    <source>
        <dbReference type="ARBA" id="ARBA00022982"/>
    </source>
</evidence>
<dbReference type="GeneID" id="105906276"/>
<dbReference type="GO" id="GO:0005743">
    <property type="term" value="C:mitochondrial inner membrane"/>
    <property type="evidence" value="ECO:0007669"/>
    <property type="project" value="UniProtKB-SubCell"/>
</dbReference>
<evidence type="ECO:0000256" key="17">
    <source>
        <dbReference type="SAM" id="Phobius"/>
    </source>
</evidence>
<keyword evidence="7" id="KW-0679">Respiratory chain</keyword>
<dbReference type="Pfam" id="PF15088">
    <property type="entry name" value="NADH_dh_m_C1"/>
    <property type="match status" value="1"/>
</dbReference>
<accession>A0A6P3W518</accession>
<dbReference type="AlphaFoldDB" id="A0A6P3W518"/>
<reference evidence="19" key="1">
    <citation type="submission" date="2025-08" db="UniProtKB">
        <authorList>
            <consortium name="RefSeq"/>
        </authorList>
    </citation>
    <scope>IDENTIFICATION</scope>
</reference>
<evidence type="ECO:0000256" key="5">
    <source>
        <dbReference type="ARBA" id="ARBA00016767"/>
    </source>
</evidence>
<gene>
    <name evidence="19" type="primary">ndufc1</name>
</gene>
<keyword evidence="11" id="KW-0249">Electron transport</keyword>
<name>A0A6P3W518_CLUHA</name>
<evidence type="ECO:0000256" key="2">
    <source>
        <dbReference type="ARBA" id="ARBA00004434"/>
    </source>
</evidence>
<evidence type="ECO:0000256" key="15">
    <source>
        <dbReference type="ARBA" id="ARBA00030166"/>
    </source>
</evidence>
<protein>
    <recommendedName>
        <fullName evidence="5">NADH dehydrogenase [ubiquinone] 1 subunit C1, mitochondrial</fullName>
    </recommendedName>
    <alternativeName>
        <fullName evidence="15">Complex I-KFYI</fullName>
    </alternativeName>
    <alternativeName>
        <fullName evidence="16">NADH-ubiquinone oxidoreductase KFYI subunit</fullName>
    </alternativeName>
</protein>
<keyword evidence="8 17" id="KW-0812">Transmembrane</keyword>
<keyword evidence="6" id="KW-0813">Transport</keyword>
<evidence type="ECO:0000256" key="7">
    <source>
        <dbReference type="ARBA" id="ARBA00022660"/>
    </source>
</evidence>
<dbReference type="Proteomes" id="UP000515152">
    <property type="component" value="Chromosome 20"/>
</dbReference>
<evidence type="ECO:0000256" key="3">
    <source>
        <dbReference type="ARBA" id="ARBA00008713"/>
    </source>
</evidence>
<evidence type="ECO:0000256" key="9">
    <source>
        <dbReference type="ARBA" id="ARBA00022792"/>
    </source>
</evidence>
<comment type="function">
    <text evidence="1">Accessory subunit of the mitochondrial membrane respiratory chain NADH dehydrogenase (Complex I), that is believed not to be involved in catalysis. Complex I functions in the transfer of electrons from NADH to the respiratory chain. The immediate electron acceptor for the enzyme is believed to be ubiquinone.</text>
</comment>
<keyword evidence="18" id="KW-1185">Reference proteome</keyword>
<dbReference type="OrthoDB" id="9900059at2759"/>
<evidence type="ECO:0000256" key="8">
    <source>
        <dbReference type="ARBA" id="ARBA00022692"/>
    </source>
</evidence>
<dbReference type="RefSeq" id="XP_012689849.1">
    <property type="nucleotide sequence ID" value="XM_012834395.3"/>
</dbReference>
<dbReference type="CTD" id="4717"/>
<proteinExistence type="inferred from homology"/>
<comment type="similarity">
    <text evidence="3">Belongs to the complex I NDUFC1 subunit family.</text>
</comment>
<dbReference type="PANTHER" id="PTHR17097">
    <property type="entry name" value="NADH-UBIQUINONE OXIDOREDUCTASE KFYI SUBUNIT"/>
    <property type="match status" value="1"/>
</dbReference>
<evidence type="ECO:0000256" key="12">
    <source>
        <dbReference type="ARBA" id="ARBA00022989"/>
    </source>
</evidence>
<evidence type="ECO:0000256" key="14">
    <source>
        <dbReference type="ARBA" id="ARBA00023136"/>
    </source>
</evidence>
<feature type="transmembrane region" description="Helical" evidence="17">
    <location>
        <begin position="34"/>
        <end position="52"/>
    </location>
</feature>
<evidence type="ECO:0000256" key="1">
    <source>
        <dbReference type="ARBA" id="ARBA00003195"/>
    </source>
</evidence>
<keyword evidence="13" id="KW-0496">Mitochondrion</keyword>
<evidence type="ECO:0000256" key="16">
    <source>
        <dbReference type="ARBA" id="ARBA00032841"/>
    </source>
</evidence>